<comment type="similarity">
    <text evidence="4">Belongs to the RBT5 family.</text>
</comment>
<evidence type="ECO:0000256" key="4">
    <source>
        <dbReference type="ARBA" id="ARBA00010031"/>
    </source>
</evidence>
<keyword evidence="19" id="KW-1185">Reference proteome</keyword>
<evidence type="ECO:0000256" key="6">
    <source>
        <dbReference type="ARBA" id="ARBA00022622"/>
    </source>
</evidence>
<keyword evidence="5" id="KW-0964">Secreted</keyword>
<keyword evidence="6" id="KW-0336">GPI-anchor</keyword>
<feature type="region of interest" description="Disordered" evidence="14">
    <location>
        <begin position="203"/>
        <end position="287"/>
    </location>
</feature>
<evidence type="ECO:0000313" key="18">
    <source>
        <dbReference type="EMBL" id="RPA79881.1"/>
    </source>
</evidence>
<feature type="transmembrane region" description="Helical" evidence="15">
    <location>
        <begin position="172"/>
        <end position="195"/>
    </location>
</feature>
<dbReference type="Pfam" id="PF05730">
    <property type="entry name" value="CFEM"/>
    <property type="match status" value="1"/>
</dbReference>
<dbReference type="PROSITE" id="PS52012">
    <property type="entry name" value="CFEM"/>
    <property type="match status" value="1"/>
</dbReference>
<name>A0A3N4I6T9_ASCIM</name>
<protein>
    <recommendedName>
        <fullName evidence="17">CFEM domain-containing protein</fullName>
    </recommendedName>
</protein>
<dbReference type="AlphaFoldDB" id="A0A3N4I6T9"/>
<dbReference type="CDD" id="cd12087">
    <property type="entry name" value="TM_EGFR-like"/>
    <property type="match status" value="1"/>
</dbReference>
<evidence type="ECO:0000256" key="16">
    <source>
        <dbReference type="SAM" id="SignalP"/>
    </source>
</evidence>
<evidence type="ECO:0000256" key="14">
    <source>
        <dbReference type="SAM" id="MobiDB-lite"/>
    </source>
</evidence>
<keyword evidence="11 13" id="KW-1015">Disulfide bond</keyword>
<dbReference type="InterPro" id="IPR008427">
    <property type="entry name" value="Extracellular_membr_CFEM_dom"/>
</dbReference>
<dbReference type="PANTHER" id="PTHR15549">
    <property type="entry name" value="PAIRED IMMUNOGLOBULIN-LIKE TYPE 2 RECEPTOR"/>
    <property type="match status" value="1"/>
</dbReference>
<dbReference type="GO" id="GO:0098552">
    <property type="term" value="C:side of membrane"/>
    <property type="evidence" value="ECO:0007669"/>
    <property type="project" value="UniProtKB-KW"/>
</dbReference>
<dbReference type="EMBL" id="ML119694">
    <property type="protein sequence ID" value="RPA79881.1"/>
    <property type="molecule type" value="Genomic_DNA"/>
</dbReference>
<evidence type="ECO:0000256" key="8">
    <source>
        <dbReference type="ARBA" id="ARBA00022729"/>
    </source>
</evidence>
<dbReference type="GO" id="GO:0005576">
    <property type="term" value="C:extracellular region"/>
    <property type="evidence" value="ECO:0007669"/>
    <property type="project" value="UniProtKB-SubCell"/>
</dbReference>
<organism evidence="18 19">
    <name type="scientific">Ascobolus immersus RN42</name>
    <dbReference type="NCBI Taxonomy" id="1160509"/>
    <lineage>
        <taxon>Eukaryota</taxon>
        <taxon>Fungi</taxon>
        <taxon>Dikarya</taxon>
        <taxon>Ascomycota</taxon>
        <taxon>Pezizomycotina</taxon>
        <taxon>Pezizomycetes</taxon>
        <taxon>Pezizales</taxon>
        <taxon>Ascobolaceae</taxon>
        <taxon>Ascobolus</taxon>
    </lineage>
</organism>
<sequence length="287" mass="29796">MRFTDLLPVAVVMAATSLVSAQISVGGMPKCAHDCLLEGWRTGDCGGVVACACAQEQFINNVVHCFRLNCESADTKAGIDETIEQCMNVAVEIKLNGPVRTDRITNPSEKVSDVGGPVKSVTATFIDDITPEKTPSSSATPPASSTPSTTPPAQAGSESAKDGSESDSNTKLAVGLGVGLGIAAVLALALGFILLRRRQKKKKALGGNPQELDAEGNPIGGGNQTGVAELEEQKGAAELEEQKEGGRKELSGTEMAPVYEVDGGRGVVEMPGTMAPVELQGNDRFKN</sequence>
<accession>A0A3N4I6T9</accession>
<keyword evidence="7 15" id="KW-0812">Transmembrane</keyword>
<evidence type="ECO:0000256" key="11">
    <source>
        <dbReference type="ARBA" id="ARBA00023157"/>
    </source>
</evidence>
<evidence type="ECO:0000256" key="3">
    <source>
        <dbReference type="ARBA" id="ARBA00004613"/>
    </source>
</evidence>
<evidence type="ECO:0000259" key="17">
    <source>
        <dbReference type="PROSITE" id="PS52012"/>
    </source>
</evidence>
<evidence type="ECO:0000256" key="13">
    <source>
        <dbReference type="PROSITE-ProRule" id="PRU01356"/>
    </source>
</evidence>
<dbReference type="InterPro" id="IPR051694">
    <property type="entry name" value="Immunoregulatory_rcpt-like"/>
</dbReference>
<feature type="compositionally biased region" description="Basic and acidic residues" evidence="14">
    <location>
        <begin position="231"/>
        <end position="251"/>
    </location>
</feature>
<dbReference type="STRING" id="1160509.A0A3N4I6T9"/>
<gene>
    <name evidence="18" type="ORF">BJ508DRAFT_137253</name>
</gene>
<feature type="chain" id="PRO_5018173251" description="CFEM domain-containing protein" evidence="16">
    <location>
        <begin position="22"/>
        <end position="287"/>
    </location>
</feature>
<keyword evidence="9 15" id="KW-1133">Transmembrane helix</keyword>
<feature type="signal peptide" evidence="16">
    <location>
        <begin position="1"/>
        <end position="21"/>
    </location>
</feature>
<proteinExistence type="inferred from homology"/>
<feature type="region of interest" description="Disordered" evidence="14">
    <location>
        <begin position="124"/>
        <end position="169"/>
    </location>
</feature>
<keyword evidence="6" id="KW-0325">Glycoprotein</keyword>
<keyword evidence="8 16" id="KW-0732">Signal</keyword>
<comment type="subcellular location">
    <subcellularLocation>
        <location evidence="2">Membrane</location>
        <topology evidence="2">Lipid-anchor</topology>
        <topology evidence="2">GPI-anchor</topology>
    </subcellularLocation>
    <subcellularLocation>
        <location evidence="1">Membrane</location>
        <topology evidence="1">Single-pass membrane protein</topology>
    </subcellularLocation>
    <subcellularLocation>
        <location evidence="3">Secreted</location>
    </subcellularLocation>
</comment>
<dbReference type="PANTHER" id="PTHR15549:SF30">
    <property type="entry name" value="MID2 DOMAIN-CONTAINING PROTEIN"/>
    <property type="match status" value="1"/>
</dbReference>
<comment type="caution">
    <text evidence="13">Lacks conserved residue(s) required for the propagation of feature annotation.</text>
</comment>
<keyword evidence="12" id="KW-0449">Lipoprotein</keyword>
<evidence type="ECO:0000256" key="5">
    <source>
        <dbReference type="ARBA" id="ARBA00022525"/>
    </source>
</evidence>
<evidence type="ECO:0000256" key="7">
    <source>
        <dbReference type="ARBA" id="ARBA00022692"/>
    </source>
</evidence>
<feature type="compositionally biased region" description="Low complexity" evidence="14">
    <location>
        <begin position="134"/>
        <end position="153"/>
    </location>
</feature>
<reference evidence="18 19" key="1">
    <citation type="journal article" date="2018" name="Nat. Ecol. Evol.">
        <title>Pezizomycetes genomes reveal the molecular basis of ectomycorrhizal truffle lifestyle.</title>
        <authorList>
            <person name="Murat C."/>
            <person name="Payen T."/>
            <person name="Noel B."/>
            <person name="Kuo A."/>
            <person name="Morin E."/>
            <person name="Chen J."/>
            <person name="Kohler A."/>
            <person name="Krizsan K."/>
            <person name="Balestrini R."/>
            <person name="Da Silva C."/>
            <person name="Montanini B."/>
            <person name="Hainaut M."/>
            <person name="Levati E."/>
            <person name="Barry K.W."/>
            <person name="Belfiori B."/>
            <person name="Cichocki N."/>
            <person name="Clum A."/>
            <person name="Dockter R.B."/>
            <person name="Fauchery L."/>
            <person name="Guy J."/>
            <person name="Iotti M."/>
            <person name="Le Tacon F."/>
            <person name="Lindquist E.A."/>
            <person name="Lipzen A."/>
            <person name="Malagnac F."/>
            <person name="Mello A."/>
            <person name="Molinier V."/>
            <person name="Miyauchi S."/>
            <person name="Poulain J."/>
            <person name="Riccioni C."/>
            <person name="Rubini A."/>
            <person name="Sitrit Y."/>
            <person name="Splivallo R."/>
            <person name="Traeger S."/>
            <person name="Wang M."/>
            <person name="Zifcakova L."/>
            <person name="Wipf D."/>
            <person name="Zambonelli A."/>
            <person name="Paolocci F."/>
            <person name="Nowrousian M."/>
            <person name="Ottonello S."/>
            <person name="Baldrian P."/>
            <person name="Spatafora J.W."/>
            <person name="Henrissat B."/>
            <person name="Nagy L.G."/>
            <person name="Aury J.M."/>
            <person name="Wincker P."/>
            <person name="Grigoriev I.V."/>
            <person name="Bonfante P."/>
            <person name="Martin F.M."/>
        </authorList>
    </citation>
    <scope>NUCLEOTIDE SEQUENCE [LARGE SCALE GENOMIC DNA]</scope>
    <source>
        <strain evidence="18 19">RN42</strain>
    </source>
</reference>
<evidence type="ECO:0000256" key="10">
    <source>
        <dbReference type="ARBA" id="ARBA00023136"/>
    </source>
</evidence>
<evidence type="ECO:0000256" key="9">
    <source>
        <dbReference type="ARBA" id="ARBA00022989"/>
    </source>
</evidence>
<feature type="domain" description="CFEM" evidence="17">
    <location>
        <begin position="1"/>
        <end position="113"/>
    </location>
</feature>
<evidence type="ECO:0000313" key="19">
    <source>
        <dbReference type="Proteomes" id="UP000275078"/>
    </source>
</evidence>
<evidence type="ECO:0000256" key="2">
    <source>
        <dbReference type="ARBA" id="ARBA00004589"/>
    </source>
</evidence>
<feature type="disulfide bond" evidence="13">
    <location>
        <begin position="53"/>
        <end position="86"/>
    </location>
</feature>
<dbReference type="GO" id="GO:0071944">
    <property type="term" value="C:cell periphery"/>
    <property type="evidence" value="ECO:0007669"/>
    <property type="project" value="UniProtKB-ARBA"/>
</dbReference>
<evidence type="ECO:0000256" key="12">
    <source>
        <dbReference type="ARBA" id="ARBA00023288"/>
    </source>
</evidence>
<evidence type="ECO:0000256" key="15">
    <source>
        <dbReference type="SAM" id="Phobius"/>
    </source>
</evidence>
<keyword evidence="10 15" id="KW-0472">Membrane</keyword>
<dbReference type="Proteomes" id="UP000275078">
    <property type="component" value="Unassembled WGS sequence"/>
</dbReference>
<evidence type="ECO:0000256" key="1">
    <source>
        <dbReference type="ARBA" id="ARBA00004167"/>
    </source>
</evidence>